<dbReference type="PRINTS" id="PR00906">
    <property type="entry name" value="SECA"/>
</dbReference>
<dbReference type="AlphaFoldDB" id="A0A518JXK6"/>
<dbReference type="CDD" id="cd18803">
    <property type="entry name" value="SF2_C_secA"/>
    <property type="match status" value="1"/>
</dbReference>
<evidence type="ECO:0000256" key="9">
    <source>
        <dbReference type="ARBA" id="ARBA00022833"/>
    </source>
</evidence>
<dbReference type="CDD" id="cd17928">
    <property type="entry name" value="DEXDc_SecA"/>
    <property type="match status" value="1"/>
</dbReference>
<gene>
    <name evidence="15" type="primary">secA</name>
    <name evidence="19" type="ORF">Poly24_39920</name>
</gene>
<evidence type="ECO:0000256" key="16">
    <source>
        <dbReference type="SAM" id="MobiDB-lite"/>
    </source>
</evidence>
<dbReference type="PANTHER" id="PTHR30612">
    <property type="entry name" value="SECA INNER MEMBRANE COMPONENT OF SEC PROTEIN SECRETION SYSTEM"/>
    <property type="match status" value="1"/>
</dbReference>
<evidence type="ECO:0000256" key="15">
    <source>
        <dbReference type="HAMAP-Rule" id="MF_01382"/>
    </source>
</evidence>
<feature type="binding site" evidence="15">
    <location>
        <begin position="125"/>
        <end position="129"/>
    </location>
    <ligand>
        <name>ATP</name>
        <dbReference type="ChEBI" id="CHEBI:30616"/>
    </ligand>
</feature>
<dbReference type="PROSITE" id="PS51196">
    <property type="entry name" value="SECA_MOTOR_DEAD"/>
    <property type="match status" value="1"/>
</dbReference>
<accession>A0A518JXK6</accession>
<comment type="similarity">
    <text evidence="3 15">Belongs to the SecA family.</text>
</comment>
<evidence type="ECO:0000256" key="3">
    <source>
        <dbReference type="ARBA" id="ARBA00007650"/>
    </source>
</evidence>
<evidence type="ECO:0000256" key="2">
    <source>
        <dbReference type="ARBA" id="ARBA00004170"/>
    </source>
</evidence>
<dbReference type="GO" id="GO:0005524">
    <property type="term" value="F:ATP binding"/>
    <property type="evidence" value="ECO:0007669"/>
    <property type="project" value="UniProtKB-UniRule"/>
</dbReference>
<dbReference type="Gene3D" id="3.10.450.50">
    <property type="match status" value="1"/>
</dbReference>
<evidence type="ECO:0000313" key="20">
    <source>
        <dbReference type="Proteomes" id="UP000315082"/>
    </source>
</evidence>
<keyword evidence="14 15" id="KW-0472">Membrane</keyword>
<dbReference type="SMART" id="SM00957">
    <property type="entry name" value="SecA_DEAD"/>
    <property type="match status" value="1"/>
</dbReference>
<dbReference type="EMBL" id="CP036348">
    <property type="protein sequence ID" value="QDV70272.1"/>
    <property type="molecule type" value="Genomic_DNA"/>
</dbReference>
<keyword evidence="5 15" id="KW-1003">Cell membrane</keyword>
<feature type="binding site" evidence="15">
    <location>
        <position position="107"/>
    </location>
    <ligand>
        <name>ATP</name>
        <dbReference type="ChEBI" id="CHEBI:30616"/>
    </ligand>
</feature>
<dbReference type="InterPro" id="IPR036266">
    <property type="entry name" value="SecA_Wing/Scaffold_sf"/>
</dbReference>
<dbReference type="FunFam" id="3.40.50.300:FF:000246">
    <property type="entry name" value="Preprotein translocase subunit SecA"/>
    <property type="match status" value="1"/>
</dbReference>
<sequence>MAILERIWELLGLVFGGLLGFVERGATAVFGSQNARQIKKFSARVEQINALEPKYQAMGDDELREQTQLFRNRLREGETLDDILEEAFAVCREAGRRWLNMRHYDVQMIGGMVLHSGAIAEMVTGEGKTLVATLPCYLNALEGKGVHVITVNDYLARRDMEWMAPLYMGMGLTIGTIQSGMSTSARQAAYACDITYGTNNEFGFDYLRDNMRPAARGDDRFPKEMQQSQGPLNYAIIDEVDNILIDEARTPLIISGPAHTDPQKYAEANRIAKQLQKELHFKVNEKDHSVTLSDEGVREAEKLAGVESFYTAGNMEWPHLIDNSLKALHLYKRDVNYVVKDGQIVIVDEFTGRLMEGRQWSDGLHQSVEAKEGVRIKEETQTMATITLQNFFKLYNKLSGMTGTAMTEANEFWKIYQLDVVEIPTNRVLKRIENPDVIYMSEREKYEAVALEIERAAKWDILEMKDGSEIWGVIQSEEDAEVTIIAKGEKNKEKVPRSKIASIERSGRPVLVGTVSIEKSERLGHLLEKRGIKHEVLNAKQHKREAEIVAQAGRLGAVTIATNMAGRGTDIILGGNPETMAWAQLQDKYPTRLEVPKDEWDTLVREIQEREKMKEAAEEVRTRGGLMVIGTERHESRRIDLQLRGRCGRQGDFGSSRFFLSLEDDLMRIFAGDWVKSVMVKLGMTEGEAIESAMVSRRIASAQKKVEERNFEIRKSLLEYDEVMDEQRKRVYTYRQQILDGVSCSELILSQIQGQVDHYIDILASEHYGAESFAAWSGSQLGCQLEPKDFRNMDYQAAEQYAKDQAERAAEAMVLEAVEENLPYEEDSADWNWNALVNWCNTKYGTNYRDKDLKQLERHKLEEELTMAAGKSISRVDLTPGEMFLAADFGLQTIANWVRDKFGIEVTVDEMRDLETKEIKALLVDRAKQAYTVKEAEYPILTGLSRFCEVSGGQSRIDREGLALWAQDRFGVDVSVEDLRGLQRDELKQLLVDYSSRSTNVAGDMHLKARKRVDDLFAGADEGTTATIAAGNDGSLEALTQWMHEELRVHVPKDEIARMDRSTMLRTVEGAVDERFHPEMRRMERQVLLNIVDTAWKDHLLAMDHLRSSVSLKSYAQLDPKVEYKREGMRLFETMWTSIGERTTDLIFRMESLNEEFVRSTFVATHERHDDTPSGLIGDGDDASAANRAASASQEGEVKIEPVRNRGEKIRPNDKCPCGSGKKFKACCKRHDSIA</sequence>
<feature type="compositionally biased region" description="Low complexity" evidence="16">
    <location>
        <begin position="1183"/>
        <end position="1193"/>
    </location>
</feature>
<keyword evidence="20" id="KW-1185">Reference proteome</keyword>
<dbReference type="Gene3D" id="1.10.3060.10">
    <property type="entry name" value="Helical scaffold and wing domains of SecA"/>
    <property type="match status" value="2"/>
</dbReference>
<dbReference type="InterPro" id="IPR000185">
    <property type="entry name" value="SecA"/>
</dbReference>
<protein>
    <recommendedName>
        <fullName evidence="15">Protein translocase subunit SecA</fullName>
        <ecNumber evidence="15">7.4.2.8</ecNumber>
    </recommendedName>
</protein>
<comment type="subcellular location">
    <subcellularLocation>
        <location evidence="15">Cell membrane</location>
        <topology evidence="15">Peripheral membrane protein</topology>
        <orientation evidence="15">Cytoplasmic side</orientation>
    </subcellularLocation>
    <subcellularLocation>
        <location evidence="15">Cytoplasm</location>
    </subcellularLocation>
    <subcellularLocation>
        <location evidence="2">Membrane</location>
        <topology evidence="2">Peripheral membrane protein</topology>
    </subcellularLocation>
    <text evidence="15">Distribution is 50-50.</text>
</comment>
<dbReference type="GO" id="GO:0017038">
    <property type="term" value="P:protein import"/>
    <property type="evidence" value="ECO:0007669"/>
    <property type="project" value="InterPro"/>
</dbReference>
<dbReference type="RefSeq" id="WP_145099241.1">
    <property type="nucleotide sequence ID" value="NZ_CP036348.1"/>
</dbReference>
<dbReference type="InterPro" id="IPR036670">
    <property type="entry name" value="SecA_X-link_sf"/>
</dbReference>
<dbReference type="GO" id="GO:0043952">
    <property type="term" value="P:protein transport by the Sec complex"/>
    <property type="evidence" value="ECO:0007669"/>
    <property type="project" value="UniProtKB-ARBA"/>
</dbReference>
<dbReference type="GO" id="GO:0005886">
    <property type="term" value="C:plasma membrane"/>
    <property type="evidence" value="ECO:0007669"/>
    <property type="project" value="UniProtKB-SubCell"/>
</dbReference>
<feature type="binding site" evidence="15">
    <location>
        <position position="570"/>
    </location>
    <ligand>
        <name>ATP</name>
        <dbReference type="ChEBI" id="CHEBI:30616"/>
    </ligand>
</feature>
<keyword evidence="12 15" id="KW-1278">Translocase</keyword>
<proteinExistence type="inferred from homology"/>
<dbReference type="FunFam" id="3.90.1440.10:FF:000003">
    <property type="entry name" value="Preprotein translocase SecA subunit"/>
    <property type="match status" value="1"/>
</dbReference>
<evidence type="ECO:0000256" key="14">
    <source>
        <dbReference type="ARBA" id="ARBA00023136"/>
    </source>
</evidence>
<dbReference type="Gene3D" id="3.90.1440.10">
    <property type="entry name" value="SecA, preprotein cross-linking domain"/>
    <property type="match status" value="1"/>
</dbReference>
<organism evidence="19 20">
    <name type="scientific">Rosistilla carotiformis</name>
    <dbReference type="NCBI Taxonomy" id="2528017"/>
    <lineage>
        <taxon>Bacteria</taxon>
        <taxon>Pseudomonadati</taxon>
        <taxon>Planctomycetota</taxon>
        <taxon>Planctomycetia</taxon>
        <taxon>Pirellulales</taxon>
        <taxon>Pirellulaceae</taxon>
        <taxon>Rosistilla</taxon>
    </lineage>
</organism>
<reference evidence="19 20" key="1">
    <citation type="submission" date="2019-02" db="EMBL/GenBank/DDBJ databases">
        <title>Deep-cultivation of Planctomycetes and their phenomic and genomic characterization uncovers novel biology.</title>
        <authorList>
            <person name="Wiegand S."/>
            <person name="Jogler M."/>
            <person name="Boedeker C."/>
            <person name="Pinto D."/>
            <person name="Vollmers J."/>
            <person name="Rivas-Marin E."/>
            <person name="Kohn T."/>
            <person name="Peeters S.H."/>
            <person name="Heuer A."/>
            <person name="Rast P."/>
            <person name="Oberbeckmann S."/>
            <person name="Bunk B."/>
            <person name="Jeske O."/>
            <person name="Meyerdierks A."/>
            <person name="Storesund J.E."/>
            <person name="Kallscheuer N."/>
            <person name="Luecker S."/>
            <person name="Lage O.M."/>
            <person name="Pohl T."/>
            <person name="Merkel B.J."/>
            <person name="Hornburger P."/>
            <person name="Mueller R.-W."/>
            <person name="Bruemmer F."/>
            <person name="Labrenz M."/>
            <person name="Spormann A.M."/>
            <person name="Op den Camp H."/>
            <person name="Overmann J."/>
            <person name="Amann R."/>
            <person name="Jetten M.S.M."/>
            <person name="Mascher T."/>
            <person name="Medema M.H."/>
            <person name="Devos D.P."/>
            <person name="Kaster A.-K."/>
            <person name="Ovreas L."/>
            <person name="Rohde M."/>
            <person name="Galperin M.Y."/>
            <person name="Jogler C."/>
        </authorList>
    </citation>
    <scope>NUCLEOTIDE SEQUENCE [LARGE SCALE GENOMIC DNA]</scope>
    <source>
        <strain evidence="19 20">Poly24</strain>
    </source>
</reference>
<dbReference type="GO" id="GO:0005829">
    <property type="term" value="C:cytosol"/>
    <property type="evidence" value="ECO:0007669"/>
    <property type="project" value="TreeGrafter"/>
</dbReference>
<evidence type="ECO:0000256" key="5">
    <source>
        <dbReference type="ARBA" id="ARBA00022475"/>
    </source>
</evidence>
<keyword evidence="11 15" id="KW-0653">Protein transport</keyword>
<evidence type="ECO:0000256" key="13">
    <source>
        <dbReference type="ARBA" id="ARBA00023010"/>
    </source>
</evidence>
<dbReference type="Pfam" id="PF02810">
    <property type="entry name" value="SEC-C"/>
    <property type="match status" value="1"/>
</dbReference>
<dbReference type="KEGG" id="rcf:Poly24_39920"/>
<dbReference type="PROSITE" id="PS01312">
    <property type="entry name" value="SECA"/>
    <property type="match status" value="1"/>
</dbReference>
<dbReference type="PANTHER" id="PTHR30612:SF0">
    <property type="entry name" value="CHLOROPLAST PROTEIN-TRANSPORTING ATPASE"/>
    <property type="match status" value="1"/>
</dbReference>
<dbReference type="InterPro" id="IPR004027">
    <property type="entry name" value="SEC_C_motif"/>
</dbReference>
<dbReference type="InterPro" id="IPR027417">
    <property type="entry name" value="P-loop_NTPase"/>
</dbReference>
<dbReference type="Pfam" id="PF07516">
    <property type="entry name" value="SecA_SW"/>
    <property type="match status" value="2"/>
</dbReference>
<dbReference type="InterPro" id="IPR011116">
    <property type="entry name" value="SecA_Wing/Scaffold"/>
</dbReference>
<evidence type="ECO:0000313" key="19">
    <source>
        <dbReference type="EMBL" id="QDV70272.1"/>
    </source>
</evidence>
<dbReference type="InterPro" id="IPR014001">
    <property type="entry name" value="Helicase_ATP-bd"/>
</dbReference>
<evidence type="ECO:0000259" key="18">
    <source>
        <dbReference type="PROSITE" id="PS51196"/>
    </source>
</evidence>
<dbReference type="InterPro" id="IPR011115">
    <property type="entry name" value="SecA_DEAD"/>
</dbReference>
<evidence type="ECO:0000256" key="6">
    <source>
        <dbReference type="ARBA" id="ARBA00022490"/>
    </source>
</evidence>
<dbReference type="SUPFAM" id="SSF81886">
    <property type="entry name" value="Helical scaffold and wing domains of SecA"/>
    <property type="match status" value="2"/>
</dbReference>
<dbReference type="Proteomes" id="UP000315082">
    <property type="component" value="Chromosome"/>
</dbReference>
<evidence type="ECO:0000256" key="1">
    <source>
        <dbReference type="ARBA" id="ARBA00001947"/>
    </source>
</evidence>
<dbReference type="GO" id="GO:0006605">
    <property type="term" value="P:protein targeting"/>
    <property type="evidence" value="ECO:0007669"/>
    <property type="project" value="UniProtKB-UniRule"/>
</dbReference>
<keyword evidence="7" id="KW-0479">Metal-binding</keyword>
<dbReference type="InterPro" id="IPR011130">
    <property type="entry name" value="SecA_preprotein_X-link_dom"/>
</dbReference>
<evidence type="ECO:0000256" key="12">
    <source>
        <dbReference type="ARBA" id="ARBA00022967"/>
    </source>
</evidence>
<dbReference type="Pfam" id="PF07517">
    <property type="entry name" value="SecA_DEAD"/>
    <property type="match status" value="1"/>
</dbReference>
<evidence type="ECO:0000256" key="8">
    <source>
        <dbReference type="ARBA" id="ARBA00022741"/>
    </source>
</evidence>
<dbReference type="Gene3D" id="3.40.50.300">
    <property type="entry name" value="P-loop containing nucleotide triphosphate hydrolases"/>
    <property type="match status" value="2"/>
</dbReference>
<dbReference type="GO" id="GO:0065002">
    <property type="term" value="P:intracellular protein transmembrane transport"/>
    <property type="evidence" value="ECO:0007669"/>
    <property type="project" value="UniProtKB-UniRule"/>
</dbReference>
<keyword evidence="6 15" id="KW-0963">Cytoplasm</keyword>
<name>A0A518JXK6_9BACT</name>
<comment type="subunit">
    <text evidence="15">Monomer and homodimer. Part of the essential Sec protein translocation apparatus which comprises SecA, SecYEG and auxiliary proteins SecDF. Other proteins may also be involved.</text>
</comment>
<keyword evidence="4 15" id="KW-0813">Transport</keyword>
<dbReference type="EC" id="7.4.2.8" evidence="15"/>
<comment type="function">
    <text evidence="15">Part of the Sec protein translocase complex. Interacts with the SecYEG preprotein conducting channel. Has a central role in coupling the hydrolysis of ATP to the transfer of proteins into and across the cell membrane, serving as an ATP-driven molecular motor driving the stepwise translocation of polypeptide chains across the membrane.</text>
</comment>
<dbReference type="InterPro" id="IPR020937">
    <property type="entry name" value="SecA_CS"/>
</dbReference>
<dbReference type="SMART" id="SM00958">
    <property type="entry name" value="SecA_PP_bind"/>
    <property type="match status" value="1"/>
</dbReference>
<keyword evidence="9" id="KW-0862">Zinc</keyword>
<dbReference type="HAMAP" id="MF_01382">
    <property type="entry name" value="SecA"/>
    <property type="match status" value="1"/>
</dbReference>
<feature type="domain" description="Helicase ATP-binding" evidence="17">
    <location>
        <begin position="109"/>
        <end position="276"/>
    </location>
</feature>
<dbReference type="InterPro" id="IPR014018">
    <property type="entry name" value="SecA_motor_DEAD"/>
</dbReference>
<dbReference type="OrthoDB" id="9805579at2"/>
<dbReference type="SUPFAM" id="SSF81767">
    <property type="entry name" value="Pre-protein crosslinking domain of SecA"/>
    <property type="match status" value="1"/>
</dbReference>
<dbReference type="GO" id="GO:0031522">
    <property type="term" value="C:cell envelope Sec protein transport complex"/>
    <property type="evidence" value="ECO:0007669"/>
    <property type="project" value="TreeGrafter"/>
</dbReference>
<evidence type="ECO:0000259" key="17">
    <source>
        <dbReference type="PROSITE" id="PS51192"/>
    </source>
</evidence>
<dbReference type="Pfam" id="PF21090">
    <property type="entry name" value="P-loop_SecA"/>
    <property type="match status" value="1"/>
</dbReference>
<dbReference type="GO" id="GO:0008564">
    <property type="term" value="F:protein-exporting ATPase activity"/>
    <property type="evidence" value="ECO:0007669"/>
    <property type="project" value="UniProtKB-EC"/>
</dbReference>
<comment type="catalytic activity">
    <reaction evidence="15">
        <text>ATP + H2O + cellular proteinSide 1 = ADP + phosphate + cellular proteinSide 2.</text>
        <dbReference type="EC" id="7.4.2.8"/>
    </reaction>
</comment>
<keyword evidence="13 15" id="KW-0811">Translocation</keyword>
<evidence type="ECO:0000256" key="10">
    <source>
        <dbReference type="ARBA" id="ARBA00022840"/>
    </source>
</evidence>
<dbReference type="Pfam" id="PF01043">
    <property type="entry name" value="SecA_PP_bind"/>
    <property type="match status" value="1"/>
</dbReference>
<dbReference type="FunFam" id="3.40.50.300:FF:000113">
    <property type="entry name" value="Preprotein translocase subunit SecA"/>
    <property type="match status" value="1"/>
</dbReference>
<evidence type="ECO:0000256" key="4">
    <source>
        <dbReference type="ARBA" id="ARBA00022448"/>
    </source>
</evidence>
<keyword evidence="8 15" id="KW-0547">Nucleotide-binding</keyword>
<evidence type="ECO:0000256" key="11">
    <source>
        <dbReference type="ARBA" id="ARBA00022927"/>
    </source>
</evidence>
<dbReference type="SUPFAM" id="SSF52540">
    <property type="entry name" value="P-loop containing nucleoside triphosphate hydrolases"/>
    <property type="match status" value="2"/>
</dbReference>
<dbReference type="GO" id="GO:0046872">
    <property type="term" value="F:metal ion binding"/>
    <property type="evidence" value="ECO:0007669"/>
    <property type="project" value="UniProtKB-KW"/>
</dbReference>
<feature type="region of interest" description="Disordered" evidence="16">
    <location>
        <begin position="1169"/>
        <end position="1197"/>
    </location>
</feature>
<feature type="domain" description="SecA family profile" evidence="18">
    <location>
        <begin position="23"/>
        <end position="691"/>
    </location>
</feature>
<dbReference type="PROSITE" id="PS51192">
    <property type="entry name" value="HELICASE_ATP_BIND_1"/>
    <property type="match status" value="1"/>
</dbReference>
<evidence type="ECO:0000256" key="7">
    <source>
        <dbReference type="ARBA" id="ARBA00022723"/>
    </source>
</evidence>
<dbReference type="InterPro" id="IPR044722">
    <property type="entry name" value="SecA_SF2_C"/>
</dbReference>
<keyword evidence="10 15" id="KW-0067">ATP-binding</keyword>
<comment type="cofactor">
    <cofactor evidence="1">
        <name>Zn(2+)</name>
        <dbReference type="ChEBI" id="CHEBI:29105"/>
    </cofactor>
</comment>